<gene>
    <name evidence="5" type="ORF">H8S37_16880</name>
</gene>
<dbReference type="CDD" id="cd07377">
    <property type="entry name" value="WHTH_GntR"/>
    <property type="match status" value="1"/>
</dbReference>
<evidence type="ECO:0000256" key="2">
    <source>
        <dbReference type="ARBA" id="ARBA00023125"/>
    </source>
</evidence>
<organism evidence="5 6">
    <name type="scientific">Mediterraneibacter hominis</name>
    <dbReference type="NCBI Taxonomy" id="2763054"/>
    <lineage>
        <taxon>Bacteria</taxon>
        <taxon>Bacillati</taxon>
        <taxon>Bacillota</taxon>
        <taxon>Clostridia</taxon>
        <taxon>Lachnospirales</taxon>
        <taxon>Lachnospiraceae</taxon>
        <taxon>Mediterraneibacter</taxon>
    </lineage>
</organism>
<keyword evidence="1" id="KW-0805">Transcription regulation</keyword>
<dbReference type="RefSeq" id="WP_186877241.1">
    <property type="nucleotide sequence ID" value="NZ_JACOPF010000006.1"/>
</dbReference>
<keyword evidence="3" id="KW-0804">Transcription</keyword>
<dbReference type="PANTHER" id="PTHR44846">
    <property type="entry name" value="MANNOSYL-D-GLYCERATE TRANSPORT/METABOLISM SYSTEM REPRESSOR MNGR-RELATED"/>
    <property type="match status" value="1"/>
</dbReference>
<dbReference type="GO" id="GO:0003677">
    <property type="term" value="F:DNA binding"/>
    <property type="evidence" value="ECO:0007669"/>
    <property type="project" value="UniProtKB-KW"/>
</dbReference>
<dbReference type="Proteomes" id="UP000652477">
    <property type="component" value="Unassembled WGS sequence"/>
</dbReference>
<dbReference type="InterPro" id="IPR011663">
    <property type="entry name" value="UTRA"/>
</dbReference>
<sequence>MDINKFKESFHFSYDSTVPLYMQLASFFKIQIQAEELHIDEQMPPEETLCNILGCSRTTVRQAMNLLAKEHYITRCRGKGTFVTIPKVERNMNHLYSFSEDMRALGMVPSSQILKASVIQSPPSSVKDILKMPGKQTTVFKLLRLRCSNDVPFLIEETYIPYYLCNGIEQFNFESSSLYHILTDHYKLNLHHASENIEAIILSEKEADLLQCQSALPVAGYRIHRISSLESGFIFEYTSSVTRADKCTFHIDLYNNSDLGEHIQREYY</sequence>
<dbReference type="SMART" id="SM00345">
    <property type="entry name" value="HTH_GNTR"/>
    <property type="match status" value="1"/>
</dbReference>
<evidence type="ECO:0000256" key="1">
    <source>
        <dbReference type="ARBA" id="ARBA00023015"/>
    </source>
</evidence>
<evidence type="ECO:0000259" key="4">
    <source>
        <dbReference type="PROSITE" id="PS50949"/>
    </source>
</evidence>
<evidence type="ECO:0000256" key="3">
    <source>
        <dbReference type="ARBA" id="ARBA00023163"/>
    </source>
</evidence>
<feature type="domain" description="HTH gntR-type" evidence="4">
    <location>
        <begin position="18"/>
        <end position="86"/>
    </location>
</feature>
<comment type="caution">
    <text evidence="5">The sequence shown here is derived from an EMBL/GenBank/DDBJ whole genome shotgun (WGS) entry which is preliminary data.</text>
</comment>
<dbReference type="PROSITE" id="PS50949">
    <property type="entry name" value="HTH_GNTR"/>
    <property type="match status" value="1"/>
</dbReference>
<dbReference type="InterPro" id="IPR000524">
    <property type="entry name" value="Tscrpt_reg_HTH_GntR"/>
</dbReference>
<dbReference type="AlphaFoldDB" id="A0A923RSA2"/>
<dbReference type="Gene3D" id="1.10.10.10">
    <property type="entry name" value="Winged helix-like DNA-binding domain superfamily/Winged helix DNA-binding domain"/>
    <property type="match status" value="1"/>
</dbReference>
<dbReference type="InterPro" id="IPR028978">
    <property type="entry name" value="Chorismate_lyase_/UTRA_dom_sf"/>
</dbReference>
<keyword evidence="6" id="KW-1185">Reference proteome</keyword>
<dbReference type="GO" id="GO:0003700">
    <property type="term" value="F:DNA-binding transcription factor activity"/>
    <property type="evidence" value="ECO:0007669"/>
    <property type="project" value="InterPro"/>
</dbReference>
<dbReference type="InterPro" id="IPR036388">
    <property type="entry name" value="WH-like_DNA-bd_sf"/>
</dbReference>
<name>A0A923RSA2_9FIRM</name>
<dbReference type="InterPro" id="IPR036390">
    <property type="entry name" value="WH_DNA-bd_sf"/>
</dbReference>
<dbReference type="EMBL" id="JACOPF010000006">
    <property type="protein sequence ID" value="MBC5690588.1"/>
    <property type="molecule type" value="Genomic_DNA"/>
</dbReference>
<proteinExistence type="predicted"/>
<dbReference type="GO" id="GO:0045892">
    <property type="term" value="P:negative regulation of DNA-templated transcription"/>
    <property type="evidence" value="ECO:0007669"/>
    <property type="project" value="TreeGrafter"/>
</dbReference>
<dbReference type="Pfam" id="PF07702">
    <property type="entry name" value="UTRA"/>
    <property type="match status" value="1"/>
</dbReference>
<dbReference type="SUPFAM" id="SSF46785">
    <property type="entry name" value="Winged helix' DNA-binding domain"/>
    <property type="match status" value="1"/>
</dbReference>
<dbReference type="PRINTS" id="PR00035">
    <property type="entry name" value="HTHGNTR"/>
</dbReference>
<reference evidence="5" key="1">
    <citation type="submission" date="2020-08" db="EMBL/GenBank/DDBJ databases">
        <title>Genome public.</title>
        <authorList>
            <person name="Liu C."/>
            <person name="Sun Q."/>
        </authorList>
    </citation>
    <scope>NUCLEOTIDE SEQUENCE</scope>
    <source>
        <strain evidence="5">NSJ-55</strain>
    </source>
</reference>
<protein>
    <submittedName>
        <fullName evidence="5">GntR family transcriptional regulator</fullName>
    </submittedName>
</protein>
<accession>A0A923RSA2</accession>
<dbReference type="InterPro" id="IPR050679">
    <property type="entry name" value="Bact_HTH_transcr_reg"/>
</dbReference>
<keyword evidence="2" id="KW-0238">DNA-binding</keyword>
<evidence type="ECO:0000313" key="5">
    <source>
        <dbReference type="EMBL" id="MBC5690588.1"/>
    </source>
</evidence>
<dbReference type="PANTHER" id="PTHR44846:SF1">
    <property type="entry name" value="MANNOSYL-D-GLYCERATE TRANSPORT_METABOLISM SYSTEM REPRESSOR MNGR-RELATED"/>
    <property type="match status" value="1"/>
</dbReference>
<dbReference type="SUPFAM" id="SSF64288">
    <property type="entry name" value="Chorismate lyase-like"/>
    <property type="match status" value="1"/>
</dbReference>
<evidence type="ECO:0000313" key="6">
    <source>
        <dbReference type="Proteomes" id="UP000652477"/>
    </source>
</evidence>
<dbReference type="Gene3D" id="3.40.1410.10">
    <property type="entry name" value="Chorismate lyase-like"/>
    <property type="match status" value="1"/>
</dbReference>
<dbReference type="SMART" id="SM00866">
    <property type="entry name" value="UTRA"/>
    <property type="match status" value="1"/>
</dbReference>
<dbReference type="Pfam" id="PF00392">
    <property type="entry name" value="GntR"/>
    <property type="match status" value="1"/>
</dbReference>